<evidence type="ECO:0000313" key="1">
    <source>
        <dbReference type="EMBL" id="EXK24132.1"/>
    </source>
</evidence>
<dbReference type="Proteomes" id="UP000030703">
    <property type="component" value="Unassembled WGS sequence"/>
</dbReference>
<reference evidence="1" key="1">
    <citation type="submission" date="2012-04" db="EMBL/GenBank/DDBJ databases">
        <title>The Genome Sequence of Fusarium oxysporum melonis.</title>
        <authorList>
            <consortium name="The Broad Institute Genome Sequencing Platform"/>
            <person name="Ma L.-J."/>
            <person name="Gale L.R."/>
            <person name="Schwartz D.C."/>
            <person name="Zhou S."/>
            <person name="Corby-Kistler H."/>
            <person name="Young S.K."/>
            <person name="Zeng Q."/>
            <person name="Gargeya S."/>
            <person name="Fitzgerald M."/>
            <person name="Haas B."/>
            <person name="Abouelleil A."/>
            <person name="Alvarado L."/>
            <person name="Arachchi H.M."/>
            <person name="Berlin A."/>
            <person name="Brown A."/>
            <person name="Chapman S.B."/>
            <person name="Chen Z."/>
            <person name="Dunbar C."/>
            <person name="Freedman E."/>
            <person name="Gearin G."/>
            <person name="Goldberg J."/>
            <person name="Griggs A."/>
            <person name="Gujja S."/>
            <person name="Heiman D."/>
            <person name="Howarth C."/>
            <person name="Larson L."/>
            <person name="Lui A."/>
            <person name="MacDonald P.J.P."/>
            <person name="Montmayeur A."/>
            <person name="Murphy C."/>
            <person name="Neiman D."/>
            <person name="Pearson M."/>
            <person name="Priest M."/>
            <person name="Roberts A."/>
            <person name="Saif S."/>
            <person name="Shea T."/>
            <person name="Shenoy N."/>
            <person name="Sisk P."/>
            <person name="Stolte C."/>
            <person name="Sykes S."/>
            <person name="Wortman J."/>
            <person name="Nusbaum C."/>
            <person name="Birren B."/>
        </authorList>
    </citation>
    <scope>NUCLEOTIDE SEQUENCE</scope>
    <source>
        <strain evidence="1">26406</strain>
    </source>
</reference>
<dbReference type="VEuPathDB" id="FungiDB:FOMG_19130"/>
<gene>
    <name evidence="1" type="ORF">FOMG_19130</name>
</gene>
<name>W9Z6A9_FUSOX</name>
<organism evidence="1">
    <name type="scientific">Fusarium oxysporum f. sp. melonis 26406</name>
    <dbReference type="NCBI Taxonomy" id="1089452"/>
    <lineage>
        <taxon>Eukaryota</taxon>
        <taxon>Fungi</taxon>
        <taxon>Dikarya</taxon>
        <taxon>Ascomycota</taxon>
        <taxon>Pezizomycotina</taxon>
        <taxon>Sordariomycetes</taxon>
        <taxon>Hypocreomycetidae</taxon>
        <taxon>Hypocreales</taxon>
        <taxon>Nectriaceae</taxon>
        <taxon>Fusarium</taxon>
        <taxon>Fusarium oxysporum species complex</taxon>
    </lineage>
</organism>
<dbReference type="EMBL" id="KI980417">
    <property type="protein sequence ID" value="EXK24132.1"/>
    <property type="molecule type" value="Genomic_DNA"/>
</dbReference>
<proteinExistence type="predicted"/>
<dbReference type="OrthoDB" id="4726597at2759"/>
<dbReference type="AlphaFoldDB" id="W9Z6A9"/>
<protein>
    <submittedName>
        <fullName evidence="1">Uncharacterized protein</fullName>
    </submittedName>
</protein>
<sequence>MNPLDPAVGARLLQSADPQEVEQATRLLDALFVGDVDGRQLFADRFFGRGNPLTSARDSSAIIDDVTDNINTNVDQGSTSTCPGGPDLGQLKDNITKLLPMINASPAQESPLHALKEKVEAIFNCGPDAAIFIFLKLQQSVTGSMYKCQGPLIEIDVSVNEETGLNLDRSISQLWKSCKMATTLILLFASSNDPACMHAALKSQSQSLGGLPTYDLIQKTPSASLLQAFRRAKAAAVGEAKTTVMAVSLTDVHIFTLAERGGAEQYFSFAHAFTVGVGPEGVMIWQAWGKHGYRLDEYLRDGHARLRDWYEADQFVRDFEKLASGKGIWNAKSNKLYKKLFLVDINQICGPNGPERPVTPRFKAWVRIDTIENVTYDNIAKFYWV</sequence>
<reference evidence="1" key="2">
    <citation type="submission" date="2014-02" db="EMBL/GenBank/DDBJ databases">
        <title>Annotation of the Genome Sequence of Fusarium oxysporum f. sp. melonis 26406.</title>
        <authorList>
            <consortium name="The Broad Institute Genomics Platform"/>
            <person name="Ma L.-J."/>
            <person name="Corby-Kistler H."/>
            <person name="Broz K."/>
            <person name="Gale L.R."/>
            <person name="Jonkers W."/>
            <person name="O'Donnell K."/>
            <person name="Ploetz R."/>
            <person name="Steinberg C."/>
            <person name="Schwartz D.C."/>
            <person name="VanEtten H."/>
            <person name="Zhou S."/>
            <person name="Young S.K."/>
            <person name="Zeng Q."/>
            <person name="Gargeya S."/>
            <person name="Fitzgerald M."/>
            <person name="Abouelleil A."/>
            <person name="Alvarado L."/>
            <person name="Chapman S.B."/>
            <person name="Gainer-Dewar J."/>
            <person name="Goldberg J."/>
            <person name="Griggs A."/>
            <person name="Gujja S."/>
            <person name="Hansen M."/>
            <person name="Howarth C."/>
            <person name="Imamovic A."/>
            <person name="Ireland A."/>
            <person name="Larimer J."/>
            <person name="McCowan C."/>
            <person name="Murphy C."/>
            <person name="Pearson M."/>
            <person name="Poon T.W."/>
            <person name="Priest M."/>
            <person name="Roberts A."/>
            <person name="Saif S."/>
            <person name="Shea T."/>
            <person name="Sykes S."/>
            <person name="Wortman J."/>
            <person name="Nusbaum C."/>
            <person name="Birren B."/>
        </authorList>
    </citation>
    <scope>NUCLEOTIDE SEQUENCE</scope>
    <source>
        <strain evidence="1">26406</strain>
    </source>
</reference>
<dbReference type="HOGENOM" id="CLU_060565_0_0_1"/>
<accession>W9Z6A9</accession>